<sequence>MHLSALEIRIGRVALAASNVPANLVRLPERSDFRSEDARSYQQIELVSDNGDMMDTDPQSTYPYSWICIDSAAALPSMDNRKRNVLALWSTFIFEKAPSLRFPLCPTFARNIKATRSMEKRLSMKKALGDKIKRLELRIASFKNDSDVLKWRVGNIEAKIATLEKNIDQDNQSRIEILET</sequence>
<keyword evidence="3" id="KW-1185">Reference proteome</keyword>
<keyword evidence="1" id="KW-0175">Coiled coil</keyword>
<evidence type="ECO:0000313" key="3">
    <source>
        <dbReference type="Proteomes" id="UP000184300"/>
    </source>
</evidence>
<protein>
    <submittedName>
        <fullName evidence="2">Uncharacterized protein</fullName>
    </submittedName>
</protein>
<dbReference type="Proteomes" id="UP000184300">
    <property type="component" value="Unassembled WGS sequence"/>
</dbReference>
<dbReference type="VEuPathDB" id="FungiDB:ASPGLDRAFT_32522"/>
<evidence type="ECO:0000256" key="1">
    <source>
        <dbReference type="SAM" id="Coils"/>
    </source>
</evidence>
<dbReference type="EMBL" id="KV878890">
    <property type="protein sequence ID" value="OJJ88064.1"/>
    <property type="molecule type" value="Genomic_DNA"/>
</dbReference>
<accession>A0A1L9VVX5</accession>
<reference evidence="3" key="1">
    <citation type="journal article" date="2017" name="Genome Biol.">
        <title>Comparative genomics reveals high biological diversity and specific adaptations in the industrially and medically important fungal genus Aspergillus.</title>
        <authorList>
            <person name="de Vries R.P."/>
            <person name="Riley R."/>
            <person name="Wiebenga A."/>
            <person name="Aguilar-Osorio G."/>
            <person name="Amillis S."/>
            <person name="Uchima C.A."/>
            <person name="Anderluh G."/>
            <person name="Asadollahi M."/>
            <person name="Askin M."/>
            <person name="Barry K."/>
            <person name="Battaglia E."/>
            <person name="Bayram O."/>
            <person name="Benocci T."/>
            <person name="Braus-Stromeyer S.A."/>
            <person name="Caldana C."/>
            <person name="Canovas D."/>
            <person name="Cerqueira G.C."/>
            <person name="Chen F."/>
            <person name="Chen W."/>
            <person name="Choi C."/>
            <person name="Clum A."/>
            <person name="Dos Santos R.A."/>
            <person name="Damasio A.R."/>
            <person name="Diallinas G."/>
            <person name="Emri T."/>
            <person name="Fekete E."/>
            <person name="Flipphi M."/>
            <person name="Freyberg S."/>
            <person name="Gallo A."/>
            <person name="Gournas C."/>
            <person name="Habgood R."/>
            <person name="Hainaut M."/>
            <person name="Harispe M.L."/>
            <person name="Henrissat B."/>
            <person name="Hilden K.S."/>
            <person name="Hope R."/>
            <person name="Hossain A."/>
            <person name="Karabika E."/>
            <person name="Karaffa L."/>
            <person name="Karanyi Z."/>
            <person name="Krasevec N."/>
            <person name="Kuo A."/>
            <person name="Kusch H."/>
            <person name="LaButti K."/>
            <person name="Lagendijk E.L."/>
            <person name="Lapidus A."/>
            <person name="Levasseur A."/>
            <person name="Lindquist E."/>
            <person name="Lipzen A."/>
            <person name="Logrieco A.F."/>
            <person name="MacCabe A."/>
            <person name="Maekelae M.R."/>
            <person name="Malavazi I."/>
            <person name="Melin P."/>
            <person name="Meyer V."/>
            <person name="Mielnichuk N."/>
            <person name="Miskei M."/>
            <person name="Molnar A.P."/>
            <person name="Mule G."/>
            <person name="Ngan C.Y."/>
            <person name="Orejas M."/>
            <person name="Orosz E."/>
            <person name="Ouedraogo J.P."/>
            <person name="Overkamp K.M."/>
            <person name="Park H.-S."/>
            <person name="Perrone G."/>
            <person name="Piumi F."/>
            <person name="Punt P.J."/>
            <person name="Ram A.F."/>
            <person name="Ramon A."/>
            <person name="Rauscher S."/>
            <person name="Record E."/>
            <person name="Riano-Pachon D.M."/>
            <person name="Robert V."/>
            <person name="Roehrig J."/>
            <person name="Ruller R."/>
            <person name="Salamov A."/>
            <person name="Salih N.S."/>
            <person name="Samson R.A."/>
            <person name="Sandor E."/>
            <person name="Sanguinetti M."/>
            <person name="Schuetze T."/>
            <person name="Sepcic K."/>
            <person name="Shelest E."/>
            <person name="Sherlock G."/>
            <person name="Sophianopoulou V."/>
            <person name="Squina F.M."/>
            <person name="Sun H."/>
            <person name="Susca A."/>
            <person name="Todd R.B."/>
            <person name="Tsang A."/>
            <person name="Unkles S.E."/>
            <person name="van de Wiele N."/>
            <person name="van Rossen-Uffink D."/>
            <person name="Oliveira J.V."/>
            <person name="Vesth T.C."/>
            <person name="Visser J."/>
            <person name="Yu J.-H."/>
            <person name="Zhou M."/>
            <person name="Andersen M.R."/>
            <person name="Archer D.B."/>
            <person name="Baker S.E."/>
            <person name="Benoit I."/>
            <person name="Brakhage A.A."/>
            <person name="Braus G.H."/>
            <person name="Fischer R."/>
            <person name="Frisvad J.C."/>
            <person name="Goldman G.H."/>
            <person name="Houbraken J."/>
            <person name="Oakley B."/>
            <person name="Pocsi I."/>
            <person name="Scazzocchio C."/>
            <person name="Seiboth B."/>
            <person name="vanKuyk P.A."/>
            <person name="Wortman J."/>
            <person name="Dyer P.S."/>
            <person name="Grigoriev I.V."/>
        </authorList>
    </citation>
    <scope>NUCLEOTIDE SEQUENCE [LARGE SCALE GENOMIC DNA]</scope>
    <source>
        <strain evidence="3">CBS 516.65</strain>
    </source>
</reference>
<dbReference type="GeneID" id="34460446"/>
<dbReference type="AlphaFoldDB" id="A0A1L9VVX5"/>
<dbReference type="RefSeq" id="XP_022404747.1">
    <property type="nucleotide sequence ID" value="XM_022544185.1"/>
</dbReference>
<proteinExistence type="predicted"/>
<organism evidence="2 3">
    <name type="scientific">Aspergillus glaucus CBS 516.65</name>
    <dbReference type="NCBI Taxonomy" id="1160497"/>
    <lineage>
        <taxon>Eukaryota</taxon>
        <taxon>Fungi</taxon>
        <taxon>Dikarya</taxon>
        <taxon>Ascomycota</taxon>
        <taxon>Pezizomycotina</taxon>
        <taxon>Eurotiomycetes</taxon>
        <taxon>Eurotiomycetidae</taxon>
        <taxon>Eurotiales</taxon>
        <taxon>Aspergillaceae</taxon>
        <taxon>Aspergillus</taxon>
        <taxon>Aspergillus subgen. Aspergillus</taxon>
    </lineage>
</organism>
<feature type="coiled-coil region" evidence="1">
    <location>
        <begin position="125"/>
        <end position="173"/>
    </location>
</feature>
<name>A0A1L9VVX5_ASPGL</name>
<gene>
    <name evidence="2" type="ORF">ASPGLDRAFT_32522</name>
</gene>
<evidence type="ECO:0000313" key="2">
    <source>
        <dbReference type="EMBL" id="OJJ88064.1"/>
    </source>
</evidence>